<reference evidence="6 7" key="1">
    <citation type="journal article" date="2020" name="BMC Genomics">
        <title>Intraspecific diversification of the crop wild relative Brassica cretica Lam. using demographic model selection.</title>
        <authorList>
            <person name="Kioukis A."/>
            <person name="Michalopoulou V.A."/>
            <person name="Briers L."/>
            <person name="Pirintsos S."/>
            <person name="Studholme D.J."/>
            <person name="Pavlidis P."/>
            <person name="Sarris P.F."/>
        </authorList>
    </citation>
    <scope>NUCLEOTIDE SEQUENCE [LARGE SCALE GENOMIC DNA]</scope>
    <source>
        <strain evidence="7">cv. PFS-1207/04</strain>
    </source>
</reference>
<evidence type="ECO:0000256" key="4">
    <source>
        <dbReference type="ARBA" id="ARBA00023244"/>
    </source>
</evidence>
<evidence type="ECO:0000256" key="2">
    <source>
        <dbReference type="ARBA" id="ARBA00012655"/>
    </source>
</evidence>
<comment type="caution">
    <text evidence="6">The sequence shown here is derived from an EMBL/GenBank/DDBJ whole genome shotgun (WGS) entry which is preliminary data.</text>
</comment>
<dbReference type="Proteomes" id="UP000266723">
    <property type="component" value="Unassembled WGS sequence"/>
</dbReference>
<dbReference type="SUPFAM" id="SSF53850">
    <property type="entry name" value="Periplasmic binding protein-like II"/>
    <property type="match status" value="1"/>
</dbReference>
<dbReference type="Gene3D" id="3.40.190.10">
    <property type="entry name" value="Periplasmic binding protein-like II"/>
    <property type="match status" value="1"/>
</dbReference>
<dbReference type="Pfam" id="PF01379">
    <property type="entry name" value="Porphobil_deam"/>
    <property type="match status" value="1"/>
</dbReference>
<sequence>MLMGLQRPYWVMRLKSFQWFLRRLLGSKTSCSTKTSRDAFICLTAASLAERPAGSVVGTVSLRLKSQILHKYPSLAVEENFRGNVQTERRMIKWQVT</sequence>
<evidence type="ECO:0000313" key="7">
    <source>
        <dbReference type="Proteomes" id="UP000266723"/>
    </source>
</evidence>
<dbReference type="EC" id="2.5.1.61" evidence="2"/>
<dbReference type="InterPro" id="IPR000860">
    <property type="entry name" value="HemC"/>
</dbReference>
<proteinExistence type="inferred from homology"/>
<organism evidence="6 7">
    <name type="scientific">Brassica cretica</name>
    <name type="common">Mustard</name>
    <dbReference type="NCBI Taxonomy" id="69181"/>
    <lineage>
        <taxon>Eukaryota</taxon>
        <taxon>Viridiplantae</taxon>
        <taxon>Streptophyta</taxon>
        <taxon>Embryophyta</taxon>
        <taxon>Tracheophyta</taxon>
        <taxon>Spermatophyta</taxon>
        <taxon>Magnoliopsida</taxon>
        <taxon>eudicotyledons</taxon>
        <taxon>Gunneridae</taxon>
        <taxon>Pentapetalae</taxon>
        <taxon>rosids</taxon>
        <taxon>malvids</taxon>
        <taxon>Brassicales</taxon>
        <taxon>Brassicaceae</taxon>
        <taxon>Brassiceae</taxon>
        <taxon>Brassica</taxon>
    </lineage>
</organism>
<dbReference type="PANTHER" id="PTHR11557:SF0">
    <property type="entry name" value="PORPHOBILINOGEN DEAMINASE"/>
    <property type="match status" value="1"/>
</dbReference>
<feature type="domain" description="Porphobilinogen deaminase N-terminal" evidence="5">
    <location>
        <begin position="29"/>
        <end position="88"/>
    </location>
</feature>
<dbReference type="PRINTS" id="PR00151">
    <property type="entry name" value="PORPHBDMNASE"/>
</dbReference>
<dbReference type="InterPro" id="IPR022417">
    <property type="entry name" value="Porphobilin_deaminase_N"/>
</dbReference>
<keyword evidence="7" id="KW-1185">Reference proteome</keyword>
<evidence type="ECO:0000256" key="1">
    <source>
        <dbReference type="ARBA" id="ARBA00005638"/>
    </source>
</evidence>
<gene>
    <name evidence="6" type="ORF">DY000_02012787</name>
</gene>
<evidence type="ECO:0000313" key="6">
    <source>
        <dbReference type="EMBL" id="KAF3563629.1"/>
    </source>
</evidence>
<name>A0ABQ7CYD8_BRACR</name>
<dbReference type="EMBL" id="QGKV02000759">
    <property type="protein sequence ID" value="KAF3563629.1"/>
    <property type="molecule type" value="Genomic_DNA"/>
</dbReference>
<dbReference type="PANTHER" id="PTHR11557">
    <property type="entry name" value="PORPHOBILINOGEN DEAMINASE"/>
    <property type="match status" value="1"/>
</dbReference>
<evidence type="ECO:0000256" key="3">
    <source>
        <dbReference type="ARBA" id="ARBA00022679"/>
    </source>
</evidence>
<accession>A0ABQ7CYD8</accession>
<evidence type="ECO:0000259" key="5">
    <source>
        <dbReference type="Pfam" id="PF01379"/>
    </source>
</evidence>
<keyword evidence="4" id="KW-0627">Porphyrin biosynthesis</keyword>
<comment type="similarity">
    <text evidence="1">Belongs to the HMBS family.</text>
</comment>
<keyword evidence="3" id="KW-0808">Transferase</keyword>
<protein>
    <recommendedName>
        <fullName evidence="2">hydroxymethylbilane synthase</fullName>
        <ecNumber evidence="2">2.5.1.61</ecNumber>
    </recommendedName>
</protein>